<protein>
    <submittedName>
        <fullName evidence="1">Phage late control D family protein</fullName>
    </submittedName>
</protein>
<evidence type="ECO:0000313" key="2">
    <source>
        <dbReference type="Proteomes" id="UP001331691"/>
    </source>
</evidence>
<reference evidence="1 2" key="1">
    <citation type="submission" date="2023-10" db="EMBL/GenBank/DDBJ databases">
        <title>Wastewater isolates of ESBL- and carbapenemase-producing Gram-negative bacteria from New Zealand.</title>
        <authorList>
            <person name="Straub C."/>
            <person name="Weaver L."/>
            <person name="Cornelius A."/>
            <person name="Mcgill E."/>
            <person name="Dyet K."/>
            <person name="White L."/>
            <person name="Pattis I."/>
        </authorList>
    </citation>
    <scope>NUCLEOTIDE SEQUENCE [LARGE SCALE GENOMIC DNA]</scope>
    <source>
        <strain evidence="1 2">ESBL09</strain>
    </source>
</reference>
<dbReference type="AlphaFoldDB" id="A0AB35XG30"/>
<organism evidence="1 2">
    <name type="scientific">Kluyvera ascorbata</name>
    <dbReference type="NCBI Taxonomy" id="51288"/>
    <lineage>
        <taxon>Bacteria</taxon>
        <taxon>Pseudomonadati</taxon>
        <taxon>Pseudomonadota</taxon>
        <taxon>Gammaproteobacteria</taxon>
        <taxon>Enterobacterales</taxon>
        <taxon>Enterobacteriaceae</taxon>
        <taxon>Kluyvera</taxon>
    </lineage>
</organism>
<evidence type="ECO:0000313" key="1">
    <source>
        <dbReference type="EMBL" id="MEE9657097.1"/>
    </source>
</evidence>
<gene>
    <name evidence="1" type="ORF">V4836_23845</name>
</gene>
<dbReference type="Proteomes" id="UP001331691">
    <property type="component" value="Unassembled WGS sequence"/>
</dbReference>
<dbReference type="RefSeq" id="WP_331389271.1">
    <property type="nucleotide sequence ID" value="NZ_JAZKKV010000001.1"/>
</dbReference>
<dbReference type="EMBL" id="JAZKKV010000001">
    <property type="protein sequence ID" value="MEE9657097.1"/>
    <property type="molecule type" value="Genomic_DNA"/>
</dbReference>
<dbReference type="Gene3D" id="4.10.220.110">
    <property type="match status" value="1"/>
</dbReference>
<proteinExistence type="predicted"/>
<dbReference type="PANTHER" id="PTHR35862">
    <property type="entry name" value="FELS-2 PROPHAGE PROTEIN"/>
    <property type="match status" value="1"/>
</dbReference>
<sequence>MSFDSGLLNTGSKTPAFSITIEGKDITTVLDKRLMSLTLTDNRGFEADQLDLELDDADGLIVLPRRGAVITVALGWKGQPLFPKGGYTVDEIEHSGAPDRLTIRARSADFRETLNTRREKSWHQTTVGEVVKEIAGRHNLKMALGKDLTDKAIDHIDQTNESDASFLMRLARQYGAIASVKDGNLLFLRQGQGKTASGKALPVITITRKDGDGHRFTLADRGAYTGVIASWLHTREPVKKEAVKVKRKRKTTTTKTPEEKQGDYLVGTDENVLVLSRTYANRSNAERAAKMQWERLQRGVASFSMQLAEGRADLYTEMSVKVLGFKKQIDDAEWTITTLTHTVTADNGFTTSLDFEVKIDDSRNGIISSQY</sequence>
<comment type="caution">
    <text evidence="1">The sequence shown here is derived from an EMBL/GenBank/DDBJ whole genome shotgun (WGS) entry which is preliminary data.</text>
</comment>
<dbReference type="InterPro" id="IPR052726">
    <property type="entry name" value="Phage_Baseplate_Hub"/>
</dbReference>
<name>A0AB35XG30_9ENTR</name>
<dbReference type="Gene3D" id="2.30.110.50">
    <property type="match status" value="1"/>
</dbReference>
<dbReference type="Pfam" id="PF05954">
    <property type="entry name" value="Phage_GPD"/>
    <property type="match status" value="1"/>
</dbReference>
<dbReference type="SUPFAM" id="SSF69279">
    <property type="entry name" value="Phage tail proteins"/>
    <property type="match status" value="1"/>
</dbReference>
<dbReference type="PANTHER" id="PTHR35862:SF3">
    <property type="entry name" value="FELS-2 PROPHAGE PROTEIN"/>
    <property type="match status" value="1"/>
</dbReference>
<accession>A0AB35XG30</accession>
<keyword evidence="2" id="KW-1185">Reference proteome</keyword>
<dbReference type="Gene3D" id="3.55.50.10">
    <property type="entry name" value="Baseplate protein-like domains"/>
    <property type="match status" value="1"/>
</dbReference>